<dbReference type="AlphaFoldDB" id="A0A9W7CS98"/>
<evidence type="ECO:0000313" key="2">
    <source>
        <dbReference type="Proteomes" id="UP001165083"/>
    </source>
</evidence>
<evidence type="ECO:0000313" key="1">
    <source>
        <dbReference type="EMBL" id="GMF40386.1"/>
    </source>
</evidence>
<dbReference type="Proteomes" id="UP001165083">
    <property type="component" value="Unassembled WGS sequence"/>
</dbReference>
<name>A0A9W7CS98_9STRA</name>
<organism evidence="1 2">
    <name type="scientific">Phytophthora lilii</name>
    <dbReference type="NCBI Taxonomy" id="2077276"/>
    <lineage>
        <taxon>Eukaryota</taxon>
        <taxon>Sar</taxon>
        <taxon>Stramenopiles</taxon>
        <taxon>Oomycota</taxon>
        <taxon>Peronosporomycetes</taxon>
        <taxon>Peronosporales</taxon>
        <taxon>Peronosporaceae</taxon>
        <taxon>Phytophthora</taxon>
    </lineage>
</organism>
<comment type="caution">
    <text evidence="1">The sequence shown here is derived from an EMBL/GenBank/DDBJ whole genome shotgun (WGS) entry which is preliminary data.</text>
</comment>
<reference evidence="1" key="1">
    <citation type="submission" date="2023-04" db="EMBL/GenBank/DDBJ databases">
        <title>Phytophthora lilii NBRC 32176.</title>
        <authorList>
            <person name="Ichikawa N."/>
            <person name="Sato H."/>
            <person name="Tonouchi N."/>
        </authorList>
    </citation>
    <scope>NUCLEOTIDE SEQUENCE</scope>
    <source>
        <strain evidence="1">NBRC 32176</strain>
    </source>
</reference>
<proteinExistence type="predicted"/>
<protein>
    <submittedName>
        <fullName evidence="1">Unnamed protein product</fullName>
    </submittedName>
</protein>
<sequence>MVSLSIESDSRKAIVLDSITSDIGKTRLGVCSSFLTLLLEVRYQPLFAFGFNKDEDARASSCTLRTLATRRLGLSPARKAGDVYSTVLPACSVSTGRALLDNPTMTETQQHAVQQYRVV</sequence>
<gene>
    <name evidence="1" type="ORF">Plil01_001648600</name>
</gene>
<keyword evidence="2" id="KW-1185">Reference proteome</keyword>
<accession>A0A9W7CS98</accession>
<dbReference type="EMBL" id="BSXW01002008">
    <property type="protein sequence ID" value="GMF40386.1"/>
    <property type="molecule type" value="Genomic_DNA"/>
</dbReference>